<keyword evidence="2 4" id="KW-0067">ATP-binding</keyword>
<dbReference type="OrthoDB" id="9802264at2"/>
<accession>A0A3E0I6G6</accession>
<dbReference type="SUPFAM" id="SSF52540">
    <property type="entry name" value="P-loop containing nucleoside triphosphate hydrolases"/>
    <property type="match status" value="1"/>
</dbReference>
<gene>
    <name evidence="4" type="ORF">BCF44_102459</name>
</gene>
<dbReference type="InterPro" id="IPR017871">
    <property type="entry name" value="ABC_transporter-like_CS"/>
</dbReference>
<dbReference type="InterPro" id="IPR003593">
    <property type="entry name" value="AAA+_ATPase"/>
</dbReference>
<sequence length="208" mass="21874">MALVANGIGRSFRRVEVLRGVDLAVEPGEFVTIGGPSGSGKSALLSILCGFDRPDVGSVLIRDEELDGAPSWQRCAVLPQALGLAGELTLAENTALPLLLTGSPEARSRSVAVLAELGIGDLADRYPNEVSYGQQQRAALARAIVVEPAVLLADEPTAHVDHASAEVVLTVLRRVADRGTAVIAATHDPRVHAVADRRLRLDKGRLVA</sequence>
<dbReference type="GO" id="GO:0005886">
    <property type="term" value="C:plasma membrane"/>
    <property type="evidence" value="ECO:0007669"/>
    <property type="project" value="TreeGrafter"/>
</dbReference>
<dbReference type="PANTHER" id="PTHR24220">
    <property type="entry name" value="IMPORT ATP-BINDING PROTEIN"/>
    <property type="match status" value="1"/>
</dbReference>
<dbReference type="InterPro" id="IPR027417">
    <property type="entry name" value="P-loop_NTPase"/>
</dbReference>
<comment type="caution">
    <text evidence="4">The sequence shown here is derived from an EMBL/GenBank/DDBJ whole genome shotgun (WGS) entry which is preliminary data.</text>
</comment>
<dbReference type="RefSeq" id="WP_116173319.1">
    <property type="nucleotide sequence ID" value="NZ_CP144375.1"/>
</dbReference>
<dbReference type="InterPro" id="IPR015854">
    <property type="entry name" value="ABC_transpr_LolD-like"/>
</dbReference>
<dbReference type="GO" id="GO:0016887">
    <property type="term" value="F:ATP hydrolysis activity"/>
    <property type="evidence" value="ECO:0007669"/>
    <property type="project" value="InterPro"/>
</dbReference>
<feature type="domain" description="ABC transporter" evidence="3">
    <location>
        <begin position="3"/>
        <end position="207"/>
    </location>
</feature>
<dbReference type="Proteomes" id="UP000256269">
    <property type="component" value="Unassembled WGS sequence"/>
</dbReference>
<dbReference type="GO" id="GO:0005524">
    <property type="term" value="F:ATP binding"/>
    <property type="evidence" value="ECO:0007669"/>
    <property type="project" value="UniProtKB-KW"/>
</dbReference>
<dbReference type="PROSITE" id="PS50893">
    <property type="entry name" value="ABC_TRANSPORTER_2"/>
    <property type="match status" value="1"/>
</dbReference>
<proteinExistence type="predicted"/>
<dbReference type="SMART" id="SM00382">
    <property type="entry name" value="AAA"/>
    <property type="match status" value="1"/>
</dbReference>
<keyword evidence="1" id="KW-0547">Nucleotide-binding</keyword>
<evidence type="ECO:0000259" key="3">
    <source>
        <dbReference type="PROSITE" id="PS50893"/>
    </source>
</evidence>
<organism evidence="4 5">
    <name type="scientific">Kutzneria buriramensis</name>
    <dbReference type="NCBI Taxonomy" id="1045776"/>
    <lineage>
        <taxon>Bacteria</taxon>
        <taxon>Bacillati</taxon>
        <taxon>Actinomycetota</taxon>
        <taxon>Actinomycetes</taxon>
        <taxon>Pseudonocardiales</taxon>
        <taxon>Pseudonocardiaceae</taxon>
        <taxon>Kutzneria</taxon>
    </lineage>
</organism>
<dbReference type="Pfam" id="PF00005">
    <property type="entry name" value="ABC_tran"/>
    <property type="match status" value="1"/>
</dbReference>
<dbReference type="GO" id="GO:0022857">
    <property type="term" value="F:transmembrane transporter activity"/>
    <property type="evidence" value="ECO:0007669"/>
    <property type="project" value="TreeGrafter"/>
</dbReference>
<dbReference type="Gene3D" id="3.40.50.300">
    <property type="entry name" value="P-loop containing nucleotide triphosphate hydrolases"/>
    <property type="match status" value="1"/>
</dbReference>
<protein>
    <submittedName>
        <fullName evidence="4">Putative ABC transport system ATP-binding protein</fullName>
    </submittedName>
</protein>
<evidence type="ECO:0000256" key="2">
    <source>
        <dbReference type="ARBA" id="ARBA00022840"/>
    </source>
</evidence>
<dbReference type="PROSITE" id="PS00211">
    <property type="entry name" value="ABC_TRANSPORTER_1"/>
    <property type="match status" value="1"/>
</dbReference>
<reference evidence="4 5" key="1">
    <citation type="submission" date="2018-08" db="EMBL/GenBank/DDBJ databases">
        <title>Genomic Encyclopedia of Archaeal and Bacterial Type Strains, Phase II (KMG-II): from individual species to whole genera.</title>
        <authorList>
            <person name="Goeker M."/>
        </authorList>
    </citation>
    <scope>NUCLEOTIDE SEQUENCE [LARGE SCALE GENOMIC DNA]</scope>
    <source>
        <strain evidence="4 5">DSM 45791</strain>
    </source>
</reference>
<keyword evidence="5" id="KW-1185">Reference proteome</keyword>
<evidence type="ECO:0000313" key="4">
    <source>
        <dbReference type="EMBL" id="REH54227.1"/>
    </source>
</evidence>
<evidence type="ECO:0000256" key="1">
    <source>
        <dbReference type="ARBA" id="ARBA00022741"/>
    </source>
</evidence>
<evidence type="ECO:0000313" key="5">
    <source>
        <dbReference type="Proteomes" id="UP000256269"/>
    </source>
</evidence>
<dbReference type="InterPro" id="IPR003439">
    <property type="entry name" value="ABC_transporter-like_ATP-bd"/>
</dbReference>
<dbReference type="EMBL" id="QUNO01000002">
    <property type="protein sequence ID" value="REH54227.1"/>
    <property type="molecule type" value="Genomic_DNA"/>
</dbReference>
<name>A0A3E0I6G6_9PSEU</name>
<dbReference type="AlphaFoldDB" id="A0A3E0I6G6"/>